<dbReference type="SUPFAM" id="SSF53474">
    <property type="entry name" value="alpha/beta-Hydrolases"/>
    <property type="match status" value="1"/>
</dbReference>
<accession>A0A5D4FY87</accession>
<reference evidence="2 3" key="1">
    <citation type="submission" date="2019-08" db="EMBL/GenBank/DDBJ databases">
        <title>Draft genome of C. urealyticum strain VH4248.</title>
        <authorList>
            <person name="Navas J."/>
        </authorList>
    </citation>
    <scope>NUCLEOTIDE SEQUENCE [LARGE SCALE GENOMIC DNA]</scope>
    <source>
        <strain evidence="2 3">VH4248</strain>
    </source>
</reference>
<evidence type="ECO:0000256" key="1">
    <source>
        <dbReference type="SAM" id="MobiDB-lite"/>
    </source>
</evidence>
<feature type="compositionally biased region" description="Polar residues" evidence="1">
    <location>
        <begin position="10"/>
        <end position="24"/>
    </location>
</feature>
<evidence type="ECO:0000313" key="2">
    <source>
        <dbReference type="EMBL" id="TYR20854.1"/>
    </source>
</evidence>
<evidence type="ECO:0000313" key="3">
    <source>
        <dbReference type="Proteomes" id="UP000324726"/>
    </source>
</evidence>
<proteinExistence type="predicted"/>
<dbReference type="Gene3D" id="3.40.50.1820">
    <property type="entry name" value="alpha/beta hydrolase"/>
    <property type="match status" value="1"/>
</dbReference>
<dbReference type="RefSeq" id="WP_148812809.1">
    <property type="nucleotide sequence ID" value="NZ_VSZI01000001.1"/>
</dbReference>
<name>A0A5D4FY87_9CORY</name>
<dbReference type="Proteomes" id="UP000324726">
    <property type="component" value="Unassembled WGS sequence"/>
</dbReference>
<protein>
    <recommendedName>
        <fullName evidence="4">Alpha/beta hydrolase</fullName>
    </recommendedName>
</protein>
<organism evidence="2 3">
    <name type="scientific">Corynebacterium urealyticum</name>
    <dbReference type="NCBI Taxonomy" id="43771"/>
    <lineage>
        <taxon>Bacteria</taxon>
        <taxon>Bacillati</taxon>
        <taxon>Actinomycetota</taxon>
        <taxon>Actinomycetes</taxon>
        <taxon>Mycobacteriales</taxon>
        <taxon>Corynebacteriaceae</taxon>
        <taxon>Corynebacterium</taxon>
    </lineage>
</organism>
<comment type="caution">
    <text evidence="2">The sequence shown here is derived from an EMBL/GenBank/DDBJ whole genome shotgun (WGS) entry which is preliminary data.</text>
</comment>
<dbReference type="EMBL" id="VSZI01000001">
    <property type="protein sequence ID" value="TYR20854.1"/>
    <property type="molecule type" value="Genomic_DNA"/>
</dbReference>
<dbReference type="InterPro" id="IPR029058">
    <property type="entry name" value="AB_hydrolase_fold"/>
</dbReference>
<dbReference type="AlphaFoldDB" id="A0A5D4FY87"/>
<evidence type="ECO:0008006" key="4">
    <source>
        <dbReference type="Google" id="ProtNLM"/>
    </source>
</evidence>
<sequence length="344" mass="35967">MTDGEKKSTDQNSKSLGATPNSDIASLPGAHRDVQEGVAPLTPAEQLVQLNNFFEDNYPEIFRSLTTDEGAEYTQQGQPVPQDLKASTERMWSKVPDLLTHSSQLVLGAGLDHAMPHVAFCRAGVSSAAWPVGQPGVAELPQGVGATVLRPDEPTGALAISLHGGPGWFGDRQAHEQLWQPLFAALAQQSGVTIVDLTYPLPLAGGDGARGWEATVAAVGQAFDAVRGSAEALGCDEARAGIVAFGSGLVAAAQALRDAAWVAALSPRIAGPLEELEGEKLGIPALLSIAGEDSRATPAERAASFAESVFSEVDTQAFLSEHIIAPPTVWRERVSAAGQWLAGR</sequence>
<feature type="region of interest" description="Disordered" evidence="1">
    <location>
        <begin position="1"/>
        <end position="28"/>
    </location>
</feature>
<gene>
    <name evidence="2" type="ORF">FYJ87_08055</name>
</gene>